<organism evidence="2 3">
    <name type="scientific">Actinomadura parmotrematis</name>
    <dbReference type="NCBI Taxonomy" id="2864039"/>
    <lineage>
        <taxon>Bacteria</taxon>
        <taxon>Bacillati</taxon>
        <taxon>Actinomycetota</taxon>
        <taxon>Actinomycetes</taxon>
        <taxon>Streptosporangiales</taxon>
        <taxon>Thermomonosporaceae</taxon>
        <taxon>Actinomadura</taxon>
    </lineage>
</organism>
<evidence type="ECO:0000256" key="1">
    <source>
        <dbReference type="SAM" id="SignalP"/>
    </source>
</evidence>
<dbReference type="RefSeq" id="WP_220164783.1">
    <property type="nucleotide sequence ID" value="NZ_JAIBOA010000004.1"/>
</dbReference>
<evidence type="ECO:0008006" key="4">
    <source>
        <dbReference type="Google" id="ProtNLM"/>
    </source>
</evidence>
<evidence type="ECO:0000313" key="2">
    <source>
        <dbReference type="EMBL" id="MBW8482322.1"/>
    </source>
</evidence>
<protein>
    <recommendedName>
        <fullName evidence="4">Secreted protein</fullName>
    </recommendedName>
</protein>
<proteinExistence type="predicted"/>
<accession>A0ABS7FRZ3</accession>
<dbReference type="EMBL" id="JAIBOA010000004">
    <property type="protein sequence ID" value="MBW8482322.1"/>
    <property type="molecule type" value="Genomic_DNA"/>
</dbReference>
<keyword evidence="3" id="KW-1185">Reference proteome</keyword>
<dbReference type="Proteomes" id="UP000774570">
    <property type="component" value="Unassembled WGS sequence"/>
</dbReference>
<keyword evidence="1" id="KW-0732">Signal</keyword>
<comment type="caution">
    <text evidence="2">The sequence shown here is derived from an EMBL/GenBank/DDBJ whole genome shotgun (WGS) entry which is preliminary data.</text>
</comment>
<reference evidence="2 3" key="1">
    <citation type="submission" date="2021-07" db="EMBL/GenBank/DDBJ databases">
        <title>Actinomadura sp. PM05-2 isolated from lichen.</title>
        <authorList>
            <person name="Somphong A."/>
            <person name="Phongsopitanun W."/>
            <person name="Tanasupawat S."/>
            <person name="Peongsungnone V."/>
        </authorList>
    </citation>
    <scope>NUCLEOTIDE SEQUENCE [LARGE SCALE GENOMIC DNA]</scope>
    <source>
        <strain evidence="2 3">PM05-2</strain>
    </source>
</reference>
<name>A0ABS7FRZ3_9ACTN</name>
<sequence length="79" mass="8108">MPKKHVAKLAAASIAAAAALPLLAQPASAATYTYQVGTYKTSGACATKGKSMVSAGTIISYTCKWDSPYWALIATARIG</sequence>
<feature type="signal peptide" evidence="1">
    <location>
        <begin position="1"/>
        <end position="29"/>
    </location>
</feature>
<evidence type="ECO:0000313" key="3">
    <source>
        <dbReference type="Proteomes" id="UP000774570"/>
    </source>
</evidence>
<feature type="chain" id="PRO_5045324938" description="Secreted protein" evidence="1">
    <location>
        <begin position="30"/>
        <end position="79"/>
    </location>
</feature>
<gene>
    <name evidence="2" type="ORF">K1Y72_08115</name>
</gene>